<name>A0ABR6XNM1_9BURK</name>
<comment type="caution">
    <text evidence="1">The sequence shown here is derived from an EMBL/GenBank/DDBJ whole genome shotgun (WGS) entry which is preliminary data.</text>
</comment>
<proteinExistence type="predicted"/>
<evidence type="ECO:0000313" key="1">
    <source>
        <dbReference type="EMBL" id="MBC3831103.1"/>
    </source>
</evidence>
<reference evidence="1 2" key="1">
    <citation type="submission" date="2020-08" db="EMBL/GenBank/DDBJ databases">
        <title>Novel species isolated from subtropical streams in China.</title>
        <authorList>
            <person name="Lu H."/>
        </authorList>
    </citation>
    <scope>NUCLEOTIDE SEQUENCE [LARGE SCALE GENOMIC DNA]</scope>
    <source>
        <strain evidence="1 2">KCTC 52442</strain>
    </source>
</reference>
<sequence length="115" mass="12899">MNKKHRYVELSKISVGAILAEDLLDKQGHVLLPAGTALSAAMLKAMAHHEIHHLPLLNTDEEETQTTENPVDSAAQEQRLDRLHHIFRHITNETAPESATAILKNYLESYRRGDA</sequence>
<dbReference type="RefSeq" id="WP_186890129.1">
    <property type="nucleotide sequence ID" value="NZ_JACOFU010000002.1"/>
</dbReference>
<dbReference type="EMBL" id="JACOFU010000002">
    <property type="protein sequence ID" value="MBC3831103.1"/>
    <property type="molecule type" value="Genomic_DNA"/>
</dbReference>
<keyword evidence="2" id="KW-1185">Reference proteome</keyword>
<organism evidence="1 2">
    <name type="scientific">Undibacterium amnicola</name>
    <dbReference type="NCBI Taxonomy" id="1834038"/>
    <lineage>
        <taxon>Bacteria</taxon>
        <taxon>Pseudomonadati</taxon>
        <taxon>Pseudomonadota</taxon>
        <taxon>Betaproteobacteria</taxon>
        <taxon>Burkholderiales</taxon>
        <taxon>Oxalobacteraceae</taxon>
        <taxon>Undibacterium</taxon>
    </lineage>
</organism>
<dbReference type="Proteomes" id="UP000643610">
    <property type="component" value="Unassembled WGS sequence"/>
</dbReference>
<accession>A0ABR6XNM1</accession>
<gene>
    <name evidence="1" type="ORF">H8K33_06270</name>
</gene>
<evidence type="ECO:0000313" key="2">
    <source>
        <dbReference type="Proteomes" id="UP000643610"/>
    </source>
</evidence>
<protein>
    <submittedName>
        <fullName evidence="1">Uncharacterized protein</fullName>
    </submittedName>
</protein>